<proteinExistence type="inferred from homology"/>
<dbReference type="Proteomes" id="UP000515163">
    <property type="component" value="Unplaced"/>
</dbReference>
<evidence type="ECO:0000256" key="1">
    <source>
        <dbReference type="ARBA" id="ARBA00004170"/>
    </source>
</evidence>
<feature type="region of interest" description="Disordered" evidence="7">
    <location>
        <begin position="421"/>
        <end position="465"/>
    </location>
</feature>
<feature type="compositionally biased region" description="Low complexity" evidence="7">
    <location>
        <begin position="539"/>
        <end position="553"/>
    </location>
</feature>
<reference evidence="11" key="1">
    <citation type="submission" date="2025-08" db="UniProtKB">
        <authorList>
            <consortium name="RefSeq"/>
        </authorList>
    </citation>
    <scope>IDENTIFICATION</scope>
    <source>
        <tissue evidence="11">Tentacle</tissue>
    </source>
</reference>
<dbReference type="GO" id="GO:0005096">
    <property type="term" value="F:GTPase activator activity"/>
    <property type="evidence" value="ECO:0007669"/>
    <property type="project" value="UniProtKB-KW"/>
</dbReference>
<gene>
    <name evidence="11" type="primary">LOC116290189</name>
</gene>
<evidence type="ECO:0000256" key="3">
    <source>
        <dbReference type="ARBA" id="ARBA00022468"/>
    </source>
</evidence>
<evidence type="ECO:0000313" key="11">
    <source>
        <dbReference type="RefSeq" id="XP_031553053.1"/>
    </source>
</evidence>
<dbReference type="RefSeq" id="XP_031553053.1">
    <property type="nucleotide sequence ID" value="XM_031697193.1"/>
</dbReference>
<comment type="similarity">
    <text evidence="2">Belongs to the GAPVD1 family.</text>
</comment>
<dbReference type="GeneID" id="116290189"/>
<keyword evidence="5" id="KW-0344">Guanine-nucleotide releasing factor</keyword>
<name>A0A6P8HDB2_ACTTE</name>
<dbReference type="SUPFAM" id="SSF109993">
    <property type="entry name" value="VPS9 domain"/>
    <property type="match status" value="1"/>
</dbReference>
<dbReference type="InterPro" id="IPR037191">
    <property type="entry name" value="VPS9_dom_sf"/>
</dbReference>
<dbReference type="GO" id="GO:0006897">
    <property type="term" value="P:endocytosis"/>
    <property type="evidence" value="ECO:0007669"/>
    <property type="project" value="UniProtKB-KW"/>
</dbReference>
<dbReference type="InterPro" id="IPR045046">
    <property type="entry name" value="Vps9-like"/>
</dbReference>
<dbReference type="SUPFAM" id="SSF48350">
    <property type="entry name" value="GTPase activation domain, GAP"/>
    <property type="match status" value="1"/>
</dbReference>
<dbReference type="GO" id="GO:0005829">
    <property type="term" value="C:cytosol"/>
    <property type="evidence" value="ECO:0007669"/>
    <property type="project" value="TreeGrafter"/>
</dbReference>
<dbReference type="GO" id="GO:0051049">
    <property type="term" value="P:regulation of transport"/>
    <property type="evidence" value="ECO:0007669"/>
    <property type="project" value="UniProtKB-ARBA"/>
</dbReference>
<dbReference type="FunFam" id="1.20.1050.80:FF:000001">
    <property type="entry name" value="GTPase-activating protein and VPS9 domain-containing protein 1 isoform X1"/>
    <property type="match status" value="1"/>
</dbReference>
<dbReference type="FunCoup" id="A0A6P8HDB2">
    <property type="interactions" value="3503"/>
</dbReference>
<evidence type="ECO:0000256" key="6">
    <source>
        <dbReference type="ARBA" id="ARBA00023136"/>
    </source>
</evidence>
<dbReference type="InterPro" id="IPR008936">
    <property type="entry name" value="Rho_GTPase_activation_prot"/>
</dbReference>
<keyword evidence="3" id="KW-0343">GTPase activation</keyword>
<evidence type="ECO:0000313" key="10">
    <source>
        <dbReference type="Proteomes" id="UP000515163"/>
    </source>
</evidence>
<protein>
    <submittedName>
        <fullName evidence="11">GTPase-activating protein and VPS9 domain-containing protein 1-like</fullName>
    </submittedName>
</protein>
<evidence type="ECO:0000259" key="9">
    <source>
        <dbReference type="PROSITE" id="PS51205"/>
    </source>
</evidence>
<dbReference type="Gene3D" id="1.20.1050.80">
    <property type="entry name" value="VPS9 domain"/>
    <property type="match status" value="1"/>
</dbReference>
<sequence length="1353" mass="152819">MAASTKLDGRLWLLQERLKQEHLFVSREKESIQHMNTEIQSTCEKLFHLSWIAGQQWRNLQRLQANPSKASQANSLLENAKFLDSYKAFGHLESKYGEFLKGLRENPRLLASTLAFVDRIKVNIDIRQVVRLVLNSLYGNCLLPEDENYVLMLMKSLMEFQILKSEDPLTFFRSPKNWSFTVMFSVMIEGLFSAKLYLTAALHTQILQILAKDSQLQSHLPFSCTKFVQSLEEKLYCFPPSLRWLVCQLFNVLRSSMISERQAKAMVSELIFNYLICPAIINPEPYGINSDMQVSKTARLNLQQISSLLCKSCTAPWQDNVVPTGDIFNSIDLGSIASFVDAILEGADEVNDFPEQQTLPGLCRTSILITENEMKVLIAFMRMVCSWESDTGFPHHKELQELLELLPFDAETPPLKQQLSATIATQSSPSASPKIPHKGRTRFPWKKHHRPIPEMPSFDDDEDSPKKAATTLLTSAMPEVTKAQKYQQECNKRLGDLYQENEDVLVVCLGYSSIESPGMLSEEKVLGIEKPKIKENKKSQPSGSQPFRSRSSSNKFTKLFHEMSIEKDLNEKGSTSADNEIESSGDYHLETIVGSPSVSKVDETEENILMMRTHEPQKVDLVQDTMHFPTNPFHGRDNGPDVVESGSQNSAGVKQAEVDLLIDFSSDPARFSPETSPDTNVHTGSIIDAPLSPDIPEPELTRSSFTISSRSSTISSGSSARDSTFSNFSSLSSGTRDSTVDSGFMDIPEENDNKDNRNSFGNNLFNQNIMGDTSTDDRRSVISTLSRDSYSSGTVVEAGEEAYRSNRDSQVSTLSEDYLGEVQRSGSSSTPEDELDLKETKKHSKAKALKKKMGKRAQTLGFIDKKNKDRRKSLPESDLSSKSERKNKGLITRFRKGGGSRTKQSGARVYRQIDDNTMSLFGMLPTIPLGQFEAADEKTPKDIIQGLMDKYKEVAAMKALEDFCEDKGGEGENDEEEDDVWDEAARLNDTKRKLRLVLCQADFRNLPWLMSKDRVISASTPLKGQSEELMTFLHVQLAEAINLQDRSLVAQLHETIRSVTYLSKDSCTNILSLMEKEYQGRMPYLAYLTRSRQTLLTTQCHLERLIERVQKNAMICKKCFSSNCITLFLEEREKEINTFIKDFRSTDVCPTVDEKSKFLDEFLDKLYTDLERDEAWLGASDDQIEKGCTAIERDIMARVYNDAFYPHGGIDMERDKAFTKHVEQLQGVVGVNHKAIRIPKMYRKEAPWPSAQQELKNINAYKTPKDKLKCVQRCCFTIMNLLNMASASNSCDPAGADEFVPALVCVLIQANPPSLLSTMQYVSNFYEQRLLGEEAWSWMQLCAAIEYTKTIQV</sequence>
<dbReference type="InterPro" id="IPR001936">
    <property type="entry name" value="RasGAP_dom"/>
</dbReference>
<feature type="domain" description="Ras-GAP" evidence="8">
    <location>
        <begin position="225"/>
        <end position="314"/>
    </location>
</feature>
<dbReference type="GO" id="GO:0031267">
    <property type="term" value="F:small GTPase binding"/>
    <property type="evidence" value="ECO:0007669"/>
    <property type="project" value="TreeGrafter"/>
</dbReference>
<feature type="region of interest" description="Disordered" evidence="7">
    <location>
        <begin position="667"/>
        <end position="777"/>
    </location>
</feature>
<feature type="compositionally biased region" description="Basic residues" evidence="7">
    <location>
        <begin position="840"/>
        <end position="855"/>
    </location>
</feature>
<dbReference type="GO" id="GO:0016020">
    <property type="term" value="C:membrane"/>
    <property type="evidence" value="ECO:0007669"/>
    <property type="project" value="UniProtKB-SubCell"/>
</dbReference>
<dbReference type="GO" id="GO:0030139">
    <property type="term" value="C:endocytic vesicle"/>
    <property type="evidence" value="ECO:0007669"/>
    <property type="project" value="TreeGrafter"/>
</dbReference>
<dbReference type="PANTHER" id="PTHR23101">
    <property type="entry name" value="RAB GDP/GTP EXCHANGE FACTOR"/>
    <property type="match status" value="1"/>
</dbReference>
<dbReference type="PROSITE" id="PS50018">
    <property type="entry name" value="RAS_GTPASE_ACTIV_2"/>
    <property type="match status" value="1"/>
</dbReference>
<feature type="compositionally biased region" description="Polar residues" evidence="7">
    <location>
        <begin position="421"/>
        <end position="431"/>
    </location>
</feature>
<feature type="compositionally biased region" description="Polar residues" evidence="7">
    <location>
        <begin position="758"/>
        <end position="773"/>
    </location>
</feature>
<dbReference type="Pfam" id="PF18151">
    <property type="entry name" value="DUF5601"/>
    <property type="match status" value="1"/>
</dbReference>
<feature type="domain" description="VPS9" evidence="9">
    <location>
        <begin position="1212"/>
        <end position="1353"/>
    </location>
</feature>
<keyword evidence="6" id="KW-0472">Membrane</keyword>
<feature type="compositionally biased region" description="Basic residues" evidence="7">
    <location>
        <begin position="435"/>
        <end position="450"/>
    </location>
</feature>
<keyword evidence="4" id="KW-0254">Endocytosis</keyword>
<dbReference type="InParanoid" id="A0A6P8HDB2"/>
<dbReference type="Gene3D" id="1.10.246.120">
    <property type="match status" value="1"/>
</dbReference>
<feature type="compositionally biased region" description="Basic and acidic residues" evidence="7">
    <location>
        <begin position="863"/>
        <end position="887"/>
    </location>
</feature>
<dbReference type="KEGG" id="aten:116290189"/>
<feature type="compositionally biased region" description="Polar residues" evidence="7">
    <location>
        <begin position="673"/>
        <end position="683"/>
    </location>
</feature>
<dbReference type="Gene3D" id="1.10.506.10">
    <property type="entry name" value="GTPase Activation - p120gap, domain 1"/>
    <property type="match status" value="2"/>
</dbReference>
<feature type="compositionally biased region" description="Low complexity" evidence="7">
    <location>
        <begin position="701"/>
        <end position="733"/>
    </location>
</feature>
<dbReference type="Pfam" id="PF02204">
    <property type="entry name" value="VPS9"/>
    <property type="match status" value="1"/>
</dbReference>
<evidence type="ECO:0000256" key="7">
    <source>
        <dbReference type="SAM" id="MobiDB-lite"/>
    </source>
</evidence>
<dbReference type="PROSITE" id="PS51205">
    <property type="entry name" value="VPS9"/>
    <property type="match status" value="1"/>
</dbReference>
<dbReference type="GO" id="GO:0005085">
    <property type="term" value="F:guanyl-nucleotide exchange factor activity"/>
    <property type="evidence" value="ECO:0007669"/>
    <property type="project" value="UniProtKB-KW"/>
</dbReference>
<evidence type="ECO:0000259" key="8">
    <source>
        <dbReference type="PROSITE" id="PS50018"/>
    </source>
</evidence>
<dbReference type="InterPro" id="IPR003123">
    <property type="entry name" value="VPS9"/>
</dbReference>
<comment type="subcellular location">
    <subcellularLocation>
        <location evidence="1">Membrane</location>
        <topology evidence="1">Peripheral membrane protein</topology>
    </subcellularLocation>
</comment>
<feature type="region of interest" description="Disordered" evidence="7">
    <location>
        <begin position="531"/>
        <end position="555"/>
    </location>
</feature>
<evidence type="ECO:0000256" key="2">
    <source>
        <dbReference type="ARBA" id="ARBA00008489"/>
    </source>
</evidence>
<dbReference type="OrthoDB" id="10264848at2759"/>
<evidence type="ECO:0000256" key="4">
    <source>
        <dbReference type="ARBA" id="ARBA00022583"/>
    </source>
</evidence>
<organism evidence="10 11">
    <name type="scientific">Actinia tenebrosa</name>
    <name type="common">Australian red waratah sea anemone</name>
    <dbReference type="NCBI Taxonomy" id="6105"/>
    <lineage>
        <taxon>Eukaryota</taxon>
        <taxon>Metazoa</taxon>
        <taxon>Cnidaria</taxon>
        <taxon>Anthozoa</taxon>
        <taxon>Hexacorallia</taxon>
        <taxon>Actiniaria</taxon>
        <taxon>Actiniidae</taxon>
        <taxon>Actinia</taxon>
    </lineage>
</organism>
<accession>A0A6P8HDB2</accession>
<dbReference type="SMART" id="SM00167">
    <property type="entry name" value="VPS9"/>
    <property type="match status" value="1"/>
</dbReference>
<keyword evidence="10" id="KW-1185">Reference proteome</keyword>
<feature type="region of interest" description="Disordered" evidence="7">
    <location>
        <begin position="820"/>
        <end position="906"/>
    </location>
</feature>
<dbReference type="Pfam" id="PF00616">
    <property type="entry name" value="RasGAP"/>
    <property type="match status" value="1"/>
</dbReference>
<dbReference type="InterPro" id="IPR041545">
    <property type="entry name" value="DUF5601"/>
</dbReference>
<dbReference type="PANTHER" id="PTHR23101:SF25">
    <property type="entry name" value="GTPASE-ACTIVATING PROTEIN AND VPS9 DOMAIN-CONTAINING PROTEIN 1"/>
    <property type="match status" value="1"/>
</dbReference>
<evidence type="ECO:0000256" key="5">
    <source>
        <dbReference type="ARBA" id="ARBA00022658"/>
    </source>
</evidence>